<dbReference type="PROSITE" id="PS51186">
    <property type="entry name" value="GNAT"/>
    <property type="match status" value="1"/>
</dbReference>
<evidence type="ECO:0000313" key="2">
    <source>
        <dbReference type="EMBL" id="KCZ97197.1"/>
    </source>
</evidence>
<evidence type="ECO:0000259" key="1">
    <source>
        <dbReference type="PROSITE" id="PS51186"/>
    </source>
</evidence>
<dbReference type="InterPro" id="IPR016181">
    <property type="entry name" value="Acyl_CoA_acyltransferase"/>
</dbReference>
<accession>A0A062VAJ1</accession>
<dbReference type="OrthoDB" id="9797456at2"/>
<dbReference type="RefSeq" id="WP_051612710.1">
    <property type="nucleotide sequence ID" value="NZ_ARYM01000024.1"/>
</dbReference>
<dbReference type="AlphaFoldDB" id="A0A062VAJ1"/>
<gene>
    <name evidence="2" type="ORF">HPO_16530</name>
</gene>
<evidence type="ECO:0000313" key="3">
    <source>
        <dbReference type="Proteomes" id="UP000027100"/>
    </source>
</evidence>
<keyword evidence="3" id="KW-1185">Reference proteome</keyword>
<dbReference type="SUPFAM" id="SSF55729">
    <property type="entry name" value="Acyl-CoA N-acyltransferases (Nat)"/>
    <property type="match status" value="1"/>
</dbReference>
<dbReference type="eggNOG" id="COG0456">
    <property type="taxonomic scope" value="Bacteria"/>
</dbReference>
<name>A0A062VAJ1_9PROT</name>
<dbReference type="InterPro" id="IPR053144">
    <property type="entry name" value="Acetyltransferase_Butenolide"/>
</dbReference>
<protein>
    <submittedName>
        <fullName evidence="2">GCN5-related N-acetyltransferase</fullName>
    </submittedName>
</protein>
<dbReference type="STRING" id="1280954.HPO_16530"/>
<dbReference type="Pfam" id="PF00583">
    <property type="entry name" value="Acetyltransf_1"/>
    <property type="match status" value="1"/>
</dbReference>
<dbReference type="Proteomes" id="UP000027100">
    <property type="component" value="Unassembled WGS sequence"/>
</dbReference>
<organism evidence="2 3">
    <name type="scientific">Hyphomonas polymorpha PS728</name>
    <dbReference type="NCBI Taxonomy" id="1280954"/>
    <lineage>
        <taxon>Bacteria</taxon>
        <taxon>Pseudomonadati</taxon>
        <taxon>Pseudomonadota</taxon>
        <taxon>Alphaproteobacteria</taxon>
        <taxon>Hyphomonadales</taxon>
        <taxon>Hyphomonadaceae</taxon>
        <taxon>Hyphomonas</taxon>
    </lineage>
</organism>
<sequence>MKITLAPPTPADIDVLHPLLQEAYWSPGIPRETVERACAASLCALARDEAGTLTGFARAVTDYTVFAWVCDVMVVPAHRGQGLGRNLVRSLMTHPEMQTIRRWMLGTADAHGVYAQLGFAPLKAPERLMEVIRASHWGR</sequence>
<dbReference type="GO" id="GO:0016747">
    <property type="term" value="F:acyltransferase activity, transferring groups other than amino-acyl groups"/>
    <property type="evidence" value="ECO:0007669"/>
    <property type="project" value="InterPro"/>
</dbReference>
<dbReference type="Gene3D" id="3.40.630.30">
    <property type="match status" value="1"/>
</dbReference>
<keyword evidence="2" id="KW-0808">Transferase</keyword>
<dbReference type="CDD" id="cd04301">
    <property type="entry name" value="NAT_SF"/>
    <property type="match status" value="1"/>
</dbReference>
<feature type="domain" description="N-acetyltransferase" evidence="1">
    <location>
        <begin position="3"/>
        <end position="134"/>
    </location>
</feature>
<dbReference type="PANTHER" id="PTHR43233">
    <property type="entry name" value="FAMILY N-ACETYLTRANSFERASE, PUTATIVE (AFU_ORTHOLOGUE AFUA_6G03350)-RELATED"/>
    <property type="match status" value="1"/>
</dbReference>
<dbReference type="InterPro" id="IPR000182">
    <property type="entry name" value="GNAT_dom"/>
</dbReference>
<proteinExistence type="predicted"/>
<comment type="caution">
    <text evidence="2">The sequence shown here is derived from an EMBL/GenBank/DDBJ whole genome shotgun (WGS) entry which is preliminary data.</text>
</comment>
<reference evidence="2 3" key="1">
    <citation type="journal article" date="2014" name="Antonie Van Leeuwenhoek">
        <title>Hyphomonas beringensis sp. nov. and Hyphomonas chukchiensis sp. nov., isolated from surface seawater of the Bering Sea and Chukchi Sea.</title>
        <authorList>
            <person name="Li C."/>
            <person name="Lai Q."/>
            <person name="Li G."/>
            <person name="Dong C."/>
            <person name="Wang J."/>
            <person name="Liao Y."/>
            <person name="Shao Z."/>
        </authorList>
    </citation>
    <scope>NUCLEOTIDE SEQUENCE [LARGE SCALE GENOMIC DNA]</scope>
    <source>
        <strain evidence="2 3">PS728</strain>
    </source>
</reference>
<dbReference type="PANTHER" id="PTHR43233:SF1">
    <property type="entry name" value="FAMILY N-ACETYLTRANSFERASE, PUTATIVE (AFU_ORTHOLOGUE AFUA_6G03350)-RELATED"/>
    <property type="match status" value="1"/>
</dbReference>
<dbReference type="EMBL" id="ARYM01000024">
    <property type="protein sequence ID" value="KCZ97197.1"/>
    <property type="molecule type" value="Genomic_DNA"/>
</dbReference>
<dbReference type="PATRIC" id="fig|1280954.3.peg.3338"/>